<evidence type="ECO:0000313" key="1">
    <source>
        <dbReference type="EMBL" id="KTT26512.1"/>
    </source>
</evidence>
<keyword evidence="2" id="KW-1185">Reference proteome</keyword>
<comment type="caution">
    <text evidence="1">The sequence shown here is derived from an EMBL/GenBank/DDBJ whole genome shotgun (WGS) entry which is preliminary data.</text>
</comment>
<reference evidence="1 2" key="1">
    <citation type="journal article" date="2016" name="Front. Microbiol.">
        <title>Genomic Resource of Rice Seed Associated Bacteria.</title>
        <authorList>
            <person name="Midha S."/>
            <person name="Bansal K."/>
            <person name="Sharma S."/>
            <person name="Kumar N."/>
            <person name="Patil P.P."/>
            <person name="Chaudhry V."/>
            <person name="Patil P.B."/>
        </authorList>
    </citation>
    <scope>NUCLEOTIDE SEQUENCE [LARGE SCALE GENOMIC DNA]</scope>
    <source>
        <strain evidence="1 2">NS331</strain>
    </source>
</reference>
<dbReference type="Proteomes" id="UP000072741">
    <property type="component" value="Unassembled WGS sequence"/>
</dbReference>
<name>A0A147H9A7_9BURK</name>
<protein>
    <recommendedName>
        <fullName evidence="3">Type IV pilus modification protein PilV</fullName>
    </recommendedName>
</protein>
<dbReference type="OrthoDB" id="10001652at2"/>
<proteinExistence type="predicted"/>
<evidence type="ECO:0000313" key="2">
    <source>
        <dbReference type="Proteomes" id="UP000072741"/>
    </source>
</evidence>
<dbReference type="RefSeq" id="WP_058640638.1">
    <property type="nucleotide sequence ID" value="NZ_LDSL01000027.1"/>
</dbReference>
<organism evidence="1 2">
    <name type="scientific">Pseudacidovorax intermedius</name>
    <dbReference type="NCBI Taxonomy" id="433924"/>
    <lineage>
        <taxon>Bacteria</taxon>
        <taxon>Pseudomonadati</taxon>
        <taxon>Pseudomonadota</taxon>
        <taxon>Betaproteobacteria</taxon>
        <taxon>Burkholderiales</taxon>
        <taxon>Comamonadaceae</taxon>
        <taxon>Pseudacidovorax</taxon>
    </lineage>
</organism>
<evidence type="ECO:0008006" key="3">
    <source>
        <dbReference type="Google" id="ProtNLM"/>
    </source>
</evidence>
<gene>
    <name evidence="1" type="ORF">NS331_03570</name>
</gene>
<sequence length="173" mass="17487">MGGGAALVEVIVALLLLGAAGLGVSAAASRAYGPLQSTQQRGTALLLLQDYAERARLNPRGVAGGGYAIALGDTPPAAPSPGPDVADDGLAANAVAVEDRRAFLAAAAARLPMAQAQARTAEQDGVRMLQLWLVWWNPGQGATEGAATASPQCPAELGEPAPEHACLNVRFAL</sequence>
<accession>A0A147H9A7</accession>
<dbReference type="AlphaFoldDB" id="A0A147H9A7"/>
<dbReference type="EMBL" id="LDSL01000027">
    <property type="protein sequence ID" value="KTT26512.1"/>
    <property type="molecule type" value="Genomic_DNA"/>
</dbReference>